<dbReference type="OrthoDB" id="7960806at2"/>
<evidence type="ECO:0000256" key="3">
    <source>
        <dbReference type="ARBA" id="ARBA00022989"/>
    </source>
</evidence>
<feature type="transmembrane region" description="Helical" evidence="5">
    <location>
        <begin position="74"/>
        <end position="102"/>
    </location>
</feature>
<gene>
    <name evidence="7" type="ORF">SAMN05421795_101342</name>
</gene>
<evidence type="ECO:0000259" key="6">
    <source>
        <dbReference type="Pfam" id="PF04138"/>
    </source>
</evidence>
<dbReference type="RefSeq" id="WP_076363185.1">
    <property type="nucleotide sequence ID" value="NZ_FTOM01000001.1"/>
</dbReference>
<feature type="domain" description="GtrA/DPMS transmembrane" evidence="6">
    <location>
        <begin position="13"/>
        <end position="137"/>
    </location>
</feature>
<reference evidence="8" key="1">
    <citation type="submission" date="2017-01" db="EMBL/GenBank/DDBJ databases">
        <authorList>
            <person name="Varghese N."/>
            <person name="Submissions S."/>
        </authorList>
    </citation>
    <scope>NUCLEOTIDE SEQUENCE [LARGE SCALE GENOMIC DNA]</scope>
    <source>
        <strain evidence="8">DSM 18714</strain>
    </source>
</reference>
<name>A0A1N7JUA3_9RHOB</name>
<sequence length="147" mass="15010">MTGARTFLRSFLRFGGLSGAGWLVDFTLLIVLVRAGVAPVAANFVSSATAAAGVFVLSRHLVFAAEHGGLAWRLLAYLLYTAGVITAASLAIGPVMAALGAAAGGLGVDLSPGALAALAKVVITPPQLLLNFLVARIMAQWPLKGVR</sequence>
<feature type="transmembrane region" description="Helical" evidence="5">
    <location>
        <begin position="114"/>
        <end position="134"/>
    </location>
</feature>
<feature type="transmembrane region" description="Helical" evidence="5">
    <location>
        <begin position="41"/>
        <end position="62"/>
    </location>
</feature>
<dbReference type="Proteomes" id="UP000186098">
    <property type="component" value="Unassembled WGS sequence"/>
</dbReference>
<dbReference type="GO" id="GO:0000271">
    <property type="term" value="P:polysaccharide biosynthetic process"/>
    <property type="evidence" value="ECO:0007669"/>
    <property type="project" value="InterPro"/>
</dbReference>
<evidence type="ECO:0000313" key="8">
    <source>
        <dbReference type="Proteomes" id="UP000186098"/>
    </source>
</evidence>
<dbReference type="STRING" id="407234.SAMN05421795_101342"/>
<proteinExistence type="predicted"/>
<evidence type="ECO:0000256" key="2">
    <source>
        <dbReference type="ARBA" id="ARBA00022692"/>
    </source>
</evidence>
<keyword evidence="4 5" id="KW-0472">Membrane</keyword>
<dbReference type="GO" id="GO:0016020">
    <property type="term" value="C:membrane"/>
    <property type="evidence" value="ECO:0007669"/>
    <property type="project" value="UniProtKB-SubCell"/>
</dbReference>
<comment type="subcellular location">
    <subcellularLocation>
        <location evidence="1">Membrane</location>
        <topology evidence="1">Multi-pass membrane protein</topology>
    </subcellularLocation>
</comment>
<accession>A0A1N7JUA3</accession>
<evidence type="ECO:0000313" key="7">
    <source>
        <dbReference type="EMBL" id="SIS52929.1"/>
    </source>
</evidence>
<dbReference type="AlphaFoldDB" id="A0A1N7JUA3"/>
<evidence type="ECO:0000256" key="1">
    <source>
        <dbReference type="ARBA" id="ARBA00004141"/>
    </source>
</evidence>
<dbReference type="Pfam" id="PF04138">
    <property type="entry name" value="GtrA_DPMS_TM"/>
    <property type="match status" value="1"/>
</dbReference>
<evidence type="ECO:0000256" key="4">
    <source>
        <dbReference type="ARBA" id="ARBA00023136"/>
    </source>
</evidence>
<feature type="transmembrane region" description="Helical" evidence="5">
    <location>
        <begin position="12"/>
        <end position="35"/>
    </location>
</feature>
<keyword evidence="8" id="KW-1185">Reference proteome</keyword>
<keyword evidence="2 5" id="KW-0812">Transmembrane</keyword>
<organism evidence="7 8">
    <name type="scientific">Phaeovulum vinaykumarii</name>
    <dbReference type="NCBI Taxonomy" id="407234"/>
    <lineage>
        <taxon>Bacteria</taxon>
        <taxon>Pseudomonadati</taxon>
        <taxon>Pseudomonadota</taxon>
        <taxon>Alphaproteobacteria</taxon>
        <taxon>Rhodobacterales</taxon>
        <taxon>Paracoccaceae</taxon>
        <taxon>Phaeovulum</taxon>
    </lineage>
</organism>
<keyword evidence="3 5" id="KW-1133">Transmembrane helix</keyword>
<evidence type="ECO:0000256" key="5">
    <source>
        <dbReference type="SAM" id="Phobius"/>
    </source>
</evidence>
<dbReference type="InterPro" id="IPR007267">
    <property type="entry name" value="GtrA_DPMS_TM"/>
</dbReference>
<dbReference type="EMBL" id="FTOM01000001">
    <property type="protein sequence ID" value="SIS52929.1"/>
    <property type="molecule type" value="Genomic_DNA"/>
</dbReference>
<protein>
    <submittedName>
        <fullName evidence="7">GtrA-like protein</fullName>
    </submittedName>
</protein>